<dbReference type="Proteomes" id="UP001048976">
    <property type="component" value="Unassembled WGS sequence"/>
</dbReference>
<dbReference type="SUPFAM" id="SSF47616">
    <property type="entry name" value="GST C-terminal domain-like"/>
    <property type="match status" value="1"/>
</dbReference>
<dbReference type="InterPro" id="IPR004045">
    <property type="entry name" value="Glutathione_S-Trfase_N"/>
</dbReference>
<dbReference type="Pfam" id="PF13410">
    <property type="entry name" value="GST_C_2"/>
    <property type="match status" value="1"/>
</dbReference>
<dbReference type="Pfam" id="PF13409">
    <property type="entry name" value="GST_N_2"/>
    <property type="match status" value="1"/>
</dbReference>
<dbReference type="InterPro" id="IPR040079">
    <property type="entry name" value="Glutathione_S-Trfase"/>
</dbReference>
<gene>
    <name evidence="3" type="ORF">KVG91_19125</name>
</gene>
<evidence type="ECO:0000313" key="4">
    <source>
        <dbReference type="Proteomes" id="UP001048976"/>
    </source>
</evidence>
<reference evidence="3" key="1">
    <citation type="submission" date="2021-06" db="EMBL/GenBank/DDBJ databases">
        <title>Updating the genus Pseudomonas: Description of 43 new species and partition of the Pseudomonas putida group.</title>
        <authorList>
            <person name="Girard L."/>
            <person name="Lood C."/>
            <person name="Vandamme P."/>
            <person name="Rokni-Zadeh H."/>
            <person name="Van Noort V."/>
            <person name="Hofte M."/>
            <person name="Lavigne R."/>
            <person name="De Mot R."/>
        </authorList>
    </citation>
    <scope>NUCLEOTIDE SEQUENCE</scope>
    <source>
        <strain evidence="3">SWRI103</strain>
    </source>
</reference>
<dbReference type="SUPFAM" id="SSF52833">
    <property type="entry name" value="Thioredoxin-like"/>
    <property type="match status" value="1"/>
</dbReference>
<dbReference type="RefSeq" id="WP_169376513.1">
    <property type="nucleotide sequence ID" value="NZ_JAHSTY010000002.1"/>
</dbReference>
<dbReference type="CDD" id="cd03180">
    <property type="entry name" value="GST_C_2"/>
    <property type="match status" value="1"/>
</dbReference>
<dbReference type="InterPro" id="IPR036282">
    <property type="entry name" value="Glutathione-S-Trfase_C_sf"/>
</dbReference>
<name>A0ABS6P2L4_9PSED</name>
<keyword evidence="4" id="KW-1185">Reference proteome</keyword>
<dbReference type="SFLD" id="SFLDG00358">
    <property type="entry name" value="Main_(cytGST)"/>
    <property type="match status" value="1"/>
</dbReference>
<feature type="domain" description="GST N-terminal" evidence="1">
    <location>
        <begin position="1"/>
        <end position="81"/>
    </location>
</feature>
<dbReference type="InterPro" id="IPR036249">
    <property type="entry name" value="Thioredoxin-like_sf"/>
</dbReference>
<evidence type="ECO:0000313" key="3">
    <source>
        <dbReference type="EMBL" id="MBV4454708.1"/>
    </source>
</evidence>
<dbReference type="InterPro" id="IPR010987">
    <property type="entry name" value="Glutathione-S-Trfase_C-like"/>
</dbReference>
<dbReference type="SFLD" id="SFLDG01150">
    <property type="entry name" value="Main.1:_Beta-like"/>
    <property type="match status" value="1"/>
</dbReference>
<dbReference type="PROSITE" id="PS50405">
    <property type="entry name" value="GST_CTER"/>
    <property type="match status" value="1"/>
</dbReference>
<organism evidence="3 4">
    <name type="scientific">Pseudomonas azadiae</name>
    <dbReference type="NCBI Taxonomy" id="2843612"/>
    <lineage>
        <taxon>Bacteria</taxon>
        <taxon>Pseudomonadati</taxon>
        <taxon>Pseudomonadota</taxon>
        <taxon>Gammaproteobacteria</taxon>
        <taxon>Pseudomonadales</taxon>
        <taxon>Pseudomonadaceae</taxon>
        <taxon>Pseudomonas</taxon>
    </lineage>
</organism>
<dbReference type="EMBL" id="JAHSTY010000002">
    <property type="protein sequence ID" value="MBV4454708.1"/>
    <property type="molecule type" value="Genomic_DNA"/>
</dbReference>
<evidence type="ECO:0000259" key="2">
    <source>
        <dbReference type="PROSITE" id="PS50405"/>
    </source>
</evidence>
<proteinExistence type="predicted"/>
<comment type="caution">
    <text evidence="3">The sequence shown here is derived from an EMBL/GenBank/DDBJ whole genome shotgun (WGS) entry which is preliminary data.</text>
</comment>
<protein>
    <submittedName>
        <fullName evidence="3">Glutathione S-transferase</fullName>
    </submittedName>
</protein>
<dbReference type="Gene3D" id="1.20.1050.10">
    <property type="match status" value="1"/>
</dbReference>
<dbReference type="PANTHER" id="PTHR44051:SF19">
    <property type="entry name" value="DISULFIDE-BOND OXIDOREDUCTASE YFCG"/>
    <property type="match status" value="1"/>
</dbReference>
<dbReference type="PANTHER" id="PTHR44051">
    <property type="entry name" value="GLUTATHIONE S-TRANSFERASE-RELATED"/>
    <property type="match status" value="1"/>
</dbReference>
<accession>A0ABS6P2L4</accession>
<feature type="domain" description="GST C-terminal" evidence="2">
    <location>
        <begin position="85"/>
        <end position="205"/>
    </location>
</feature>
<dbReference type="PROSITE" id="PS50404">
    <property type="entry name" value="GST_NTER"/>
    <property type="match status" value="1"/>
</dbReference>
<dbReference type="Gene3D" id="3.40.30.10">
    <property type="entry name" value="Glutaredoxin"/>
    <property type="match status" value="1"/>
</dbReference>
<sequence length="205" mass="23206">MLKIWGRKNSSNVRKVLWCAEELGLDYQAIDAGGAFGVVDTPQYRALNPNGRVPMIEDGDFVLWESNTIVRYLCARHASDFYPNDLQARASAEKWMDWTTSTLADPFKAVFWGILRTSADKQNWDSINAGRQACIDALTTVDQALAEQPYLSGQAFGMGDIPLGCFIYAWFEMPIERPAMPHLEAWYQRLQQRPAYRTAVMTALT</sequence>
<evidence type="ECO:0000259" key="1">
    <source>
        <dbReference type="PROSITE" id="PS50404"/>
    </source>
</evidence>
<dbReference type="SFLD" id="SFLDS00019">
    <property type="entry name" value="Glutathione_Transferase_(cytos"/>
    <property type="match status" value="1"/>
</dbReference>
<dbReference type="CDD" id="cd03047">
    <property type="entry name" value="GST_N_2"/>
    <property type="match status" value="1"/>
</dbReference>